<dbReference type="GO" id="GO:0005874">
    <property type="term" value="C:microtubule"/>
    <property type="evidence" value="ECO:0007669"/>
    <property type="project" value="UniProtKB-KW"/>
</dbReference>
<evidence type="ECO:0000256" key="5">
    <source>
        <dbReference type="ARBA" id="ARBA00023212"/>
    </source>
</evidence>
<dbReference type="EMBL" id="PNBA02000002">
    <property type="protein sequence ID" value="KAG6434620.1"/>
    <property type="molecule type" value="Genomic_DNA"/>
</dbReference>
<dbReference type="Pfam" id="PF04130">
    <property type="entry name" value="GCP_C_terminal"/>
    <property type="match status" value="2"/>
</dbReference>
<comment type="similarity">
    <text evidence="2">Belongs to the TUBGCP family.</text>
</comment>
<dbReference type="InterPro" id="IPR041470">
    <property type="entry name" value="GCP_N"/>
</dbReference>
<feature type="transmembrane region" description="Helical" evidence="6">
    <location>
        <begin position="1073"/>
        <end position="1096"/>
    </location>
</feature>
<dbReference type="PANTHER" id="PTHR19302:SF33">
    <property type="entry name" value="GAMMA-TUBULIN COMPLEX COMPONENT 5"/>
    <property type="match status" value="1"/>
</dbReference>
<feature type="domain" description="Gamma tubulin complex component C-terminal" evidence="7">
    <location>
        <begin position="749"/>
        <end position="880"/>
    </location>
</feature>
<feature type="domain" description="Gamma tubulin complex component protein N-terminal" evidence="8">
    <location>
        <begin position="37"/>
        <end position="347"/>
    </location>
</feature>
<dbReference type="GO" id="GO:0031122">
    <property type="term" value="P:cytoplasmic microtubule organization"/>
    <property type="evidence" value="ECO:0007669"/>
    <property type="project" value="TreeGrafter"/>
</dbReference>
<comment type="subcellular location">
    <subcellularLocation>
        <location evidence="1">Cytoplasm</location>
        <location evidence="1">Cytoskeleton</location>
    </subcellularLocation>
</comment>
<dbReference type="PANTHER" id="PTHR19302">
    <property type="entry name" value="GAMMA TUBULIN COMPLEX PROTEIN"/>
    <property type="match status" value="1"/>
</dbReference>
<sequence>MEVSANLIHTIHNSLTGGGIHFATPVASLRTNESDLVRGLLQMLQGLSSSLFYWDDTGLFFRYKSGIYVTHLSQTSLFHILEQFLYAGTCLKLVDMAVDKVEKTKSLTPPTLRAFASSVSTWLRRIRDIALQEQVKINNPSVNTAVSILGLSSSLSSLCSGAEYLFQIVHGTIPQSYFELDPSVPAADIAVHILNHLYGKLNEVALVQGGEEDAYRMLLYIFVGSLLPYIETLDSWLFQGTLDDPFDEMFFVANKRIAIEEAEFWEKSYLPRSSTSGKLKFADLSPDFPHLSKLKEVLTGRASVSLSSVVMGKEDTSNDFQACPLFIKDIAKAIISAGKSLQLIRHAPLTSLSAFSGDDLKSVYSIAGLTLSEVFCLSLIALVGHGDHIAKHLWQDDKHLVGSVGNSEEPDTIDKISAAKKQPKEFWQKLLDDTLAHKRNVCLTSSSRTGAINFDNLNASEGHSNKTDTLSQLYCSQNPAITVCLEILHENKDSWGSLNISQAFHLPPLNDESLRQAIFSNNNEGSLTFKNIDSTFQFGELQDMRFLEDTKLLEVLLPFPTVLPFFQEDLQISEADYIGRTMLSKLLNDWRLLDELGFLRAIYLLGSGDLLQHFLSVIFNKLDKGESLDDDFELNTILQANFFVLQESIRNSSDNVLLSTPDSLVVSVGRNLGEDEQSNPSSSVSTPRKGGGLSFGMDVLESLKFTYKVSWPLELIANLEAMKKYNQVMNFLLKVKRAKFVLDKARKWMWKVYHNAWRELCEGVAAAGTLDEVIEVHEAYLLSIQRQCFVVPDKLWGLIASRINSILGLALDFYSVQQTINSSGAVSAVKARCEKEVERIEKQFDDCMAFLLRILSVKLNVGQFPHLAALVTRINYNCFYMSDGGVLTKAPGSVTLRELSIIRHGQGRGLESKLFVADPFSRISAVVSSLRSEGCFIRAANLISPRKLDFRVFARKGSDEFHGKSGSVSFGGLSHQSVEEGKLVSTPFMEGTGSLLWALAPAALIAALIVPQFFIASAVEDAFRNEIFAEIISSFSTEIIFYAGLAIFLLVTERVQKPYLEFSSKRWSLITGLKGYLASTYFTMGFKVFAPLLAVYVTWPVIGISALVSVAPLLAGCLAQYIFEKRLERNGSSSWPLIPIIFEVYRIYQLTRATGFIERLVYGMREASATPAVMERTGALISMIVTFRVLGVVSLWSFLTFLLRLFPSRPVAENY</sequence>
<evidence type="ECO:0000259" key="7">
    <source>
        <dbReference type="Pfam" id="PF04130"/>
    </source>
</evidence>
<keyword evidence="10" id="KW-1185">Reference proteome</keyword>
<dbReference type="GO" id="GO:0051011">
    <property type="term" value="F:microtubule minus-end binding"/>
    <property type="evidence" value="ECO:0007669"/>
    <property type="project" value="TreeGrafter"/>
</dbReference>
<name>A0A8X8YMY1_SALSN</name>
<evidence type="ECO:0000313" key="9">
    <source>
        <dbReference type="EMBL" id="KAG6434620.1"/>
    </source>
</evidence>
<dbReference type="Gene3D" id="1.20.120.1900">
    <property type="entry name" value="Gamma-tubulin complex, C-terminal domain"/>
    <property type="match status" value="2"/>
</dbReference>
<feature type="transmembrane region" description="Helical" evidence="6">
    <location>
        <begin position="1185"/>
        <end position="1206"/>
    </location>
</feature>
<keyword evidence="6" id="KW-0812">Transmembrane</keyword>
<evidence type="ECO:0000313" key="10">
    <source>
        <dbReference type="Proteomes" id="UP000298416"/>
    </source>
</evidence>
<reference evidence="9" key="2">
    <citation type="submission" date="2020-08" db="EMBL/GenBank/DDBJ databases">
        <title>Plant Genome Project.</title>
        <authorList>
            <person name="Zhang R.-G."/>
        </authorList>
    </citation>
    <scope>NUCLEOTIDE SEQUENCE</scope>
    <source>
        <strain evidence="9">Huo1</strain>
        <tissue evidence="9">Leaf</tissue>
    </source>
</reference>
<feature type="transmembrane region" description="Helical" evidence="6">
    <location>
        <begin position="995"/>
        <end position="1015"/>
    </location>
</feature>
<keyword evidence="6" id="KW-1133">Transmembrane helix</keyword>
<dbReference type="GO" id="GO:0007020">
    <property type="term" value="P:microtubule nucleation"/>
    <property type="evidence" value="ECO:0007669"/>
    <property type="project" value="InterPro"/>
</dbReference>
<dbReference type="Proteomes" id="UP000298416">
    <property type="component" value="Unassembled WGS sequence"/>
</dbReference>
<evidence type="ECO:0000256" key="6">
    <source>
        <dbReference type="SAM" id="Phobius"/>
    </source>
</evidence>
<dbReference type="Pfam" id="PF17681">
    <property type="entry name" value="GCP_N_terminal"/>
    <property type="match status" value="1"/>
</dbReference>
<evidence type="ECO:0000259" key="8">
    <source>
        <dbReference type="Pfam" id="PF17681"/>
    </source>
</evidence>
<evidence type="ECO:0000256" key="1">
    <source>
        <dbReference type="ARBA" id="ARBA00004245"/>
    </source>
</evidence>
<keyword evidence="3" id="KW-0963">Cytoplasm</keyword>
<feature type="transmembrane region" description="Helical" evidence="6">
    <location>
        <begin position="1027"/>
        <end position="1052"/>
    </location>
</feature>
<dbReference type="GO" id="GO:0000930">
    <property type="term" value="C:gamma-tubulin complex"/>
    <property type="evidence" value="ECO:0007669"/>
    <property type="project" value="TreeGrafter"/>
</dbReference>
<evidence type="ECO:0008006" key="11">
    <source>
        <dbReference type="Google" id="ProtNLM"/>
    </source>
</evidence>
<dbReference type="GO" id="GO:0000278">
    <property type="term" value="P:mitotic cell cycle"/>
    <property type="evidence" value="ECO:0007669"/>
    <property type="project" value="TreeGrafter"/>
</dbReference>
<protein>
    <recommendedName>
        <fullName evidence="11">Gamma-tubulin complex component</fullName>
    </recommendedName>
</protein>
<organism evidence="9">
    <name type="scientific">Salvia splendens</name>
    <name type="common">Scarlet sage</name>
    <dbReference type="NCBI Taxonomy" id="180675"/>
    <lineage>
        <taxon>Eukaryota</taxon>
        <taxon>Viridiplantae</taxon>
        <taxon>Streptophyta</taxon>
        <taxon>Embryophyta</taxon>
        <taxon>Tracheophyta</taxon>
        <taxon>Spermatophyta</taxon>
        <taxon>Magnoliopsida</taxon>
        <taxon>eudicotyledons</taxon>
        <taxon>Gunneridae</taxon>
        <taxon>Pentapetalae</taxon>
        <taxon>asterids</taxon>
        <taxon>lamiids</taxon>
        <taxon>Lamiales</taxon>
        <taxon>Lamiaceae</taxon>
        <taxon>Nepetoideae</taxon>
        <taxon>Mentheae</taxon>
        <taxon>Salviinae</taxon>
        <taxon>Salvia</taxon>
        <taxon>Salvia subgen. Calosphace</taxon>
        <taxon>core Calosphace</taxon>
    </lineage>
</organism>
<evidence type="ECO:0000256" key="4">
    <source>
        <dbReference type="ARBA" id="ARBA00022701"/>
    </source>
</evidence>
<accession>A0A8X8YMY1</accession>
<feature type="transmembrane region" description="Helical" evidence="6">
    <location>
        <begin position="1102"/>
        <end position="1123"/>
    </location>
</feature>
<dbReference type="InterPro" id="IPR007259">
    <property type="entry name" value="GCP"/>
</dbReference>
<comment type="caution">
    <text evidence="9">The sequence shown here is derived from an EMBL/GenBank/DDBJ whole genome shotgun (WGS) entry which is preliminary data.</text>
</comment>
<keyword evidence="5" id="KW-0206">Cytoskeleton</keyword>
<dbReference type="InterPro" id="IPR040457">
    <property type="entry name" value="GCP_C"/>
</dbReference>
<gene>
    <name evidence="9" type="ORF">SASPL_106258</name>
</gene>
<proteinExistence type="inferred from homology"/>
<dbReference type="GO" id="GO:0051225">
    <property type="term" value="P:spindle assembly"/>
    <property type="evidence" value="ECO:0007669"/>
    <property type="project" value="TreeGrafter"/>
</dbReference>
<feature type="domain" description="Gamma tubulin complex component C-terminal" evidence="7">
    <location>
        <begin position="592"/>
        <end position="745"/>
    </location>
</feature>
<dbReference type="InterPro" id="IPR042241">
    <property type="entry name" value="GCP_C_sf"/>
</dbReference>
<dbReference type="GO" id="GO:0000922">
    <property type="term" value="C:spindle pole"/>
    <property type="evidence" value="ECO:0007669"/>
    <property type="project" value="InterPro"/>
</dbReference>
<keyword evidence="4" id="KW-0493">Microtubule</keyword>
<evidence type="ECO:0000256" key="3">
    <source>
        <dbReference type="ARBA" id="ARBA00022490"/>
    </source>
</evidence>
<evidence type="ECO:0000256" key="2">
    <source>
        <dbReference type="ARBA" id="ARBA00010337"/>
    </source>
</evidence>
<reference evidence="9" key="1">
    <citation type="submission" date="2018-01" db="EMBL/GenBank/DDBJ databases">
        <authorList>
            <person name="Mao J.F."/>
        </authorList>
    </citation>
    <scope>NUCLEOTIDE SEQUENCE</scope>
    <source>
        <strain evidence="9">Huo1</strain>
        <tissue evidence="9">Leaf</tissue>
    </source>
</reference>
<dbReference type="GO" id="GO:0043015">
    <property type="term" value="F:gamma-tubulin binding"/>
    <property type="evidence" value="ECO:0007669"/>
    <property type="project" value="InterPro"/>
</dbReference>
<dbReference type="AlphaFoldDB" id="A0A8X8YMY1"/>
<keyword evidence="6" id="KW-0472">Membrane</keyword>
<dbReference type="GO" id="GO:0051321">
    <property type="term" value="P:meiotic cell cycle"/>
    <property type="evidence" value="ECO:0007669"/>
    <property type="project" value="TreeGrafter"/>
</dbReference>